<evidence type="ECO:0000256" key="1">
    <source>
        <dbReference type="SAM" id="MobiDB-lite"/>
    </source>
</evidence>
<comment type="caution">
    <text evidence="3">The sequence shown here is derived from an EMBL/GenBank/DDBJ whole genome shotgun (WGS) entry which is preliminary data.</text>
</comment>
<keyword evidence="4" id="KW-1185">Reference proteome</keyword>
<dbReference type="RefSeq" id="WP_311694192.1">
    <property type="nucleotide sequence ID" value="NZ_JAVRHL010000006.1"/>
</dbReference>
<gene>
    <name evidence="3" type="ORF">RM543_18040</name>
</gene>
<feature type="region of interest" description="Disordered" evidence="1">
    <location>
        <begin position="54"/>
        <end position="87"/>
    </location>
</feature>
<keyword evidence="2" id="KW-1133">Transmembrane helix</keyword>
<dbReference type="EMBL" id="JAVRHL010000006">
    <property type="protein sequence ID" value="MDT0684569.1"/>
    <property type="molecule type" value="Genomic_DNA"/>
</dbReference>
<evidence type="ECO:0000313" key="4">
    <source>
        <dbReference type="Proteomes" id="UP001265259"/>
    </source>
</evidence>
<organism evidence="3 4">
    <name type="scientific">Tropicimonas omnivorans</name>
    <dbReference type="NCBI Taxonomy" id="3075590"/>
    <lineage>
        <taxon>Bacteria</taxon>
        <taxon>Pseudomonadati</taxon>
        <taxon>Pseudomonadota</taxon>
        <taxon>Alphaproteobacteria</taxon>
        <taxon>Rhodobacterales</taxon>
        <taxon>Roseobacteraceae</taxon>
        <taxon>Tropicimonas</taxon>
    </lineage>
</organism>
<keyword evidence="2" id="KW-0472">Membrane</keyword>
<feature type="transmembrane region" description="Helical" evidence="2">
    <location>
        <begin position="6"/>
        <end position="31"/>
    </location>
</feature>
<sequence>MYDTMAGAGAGFLLLFLVYLVPVIFTIWFCVQVVKQLRRIATALEGGATSNITSATSSGKPAFANSPEEAQRRREASDPAYKYISKK</sequence>
<dbReference type="Proteomes" id="UP001265259">
    <property type="component" value="Unassembled WGS sequence"/>
</dbReference>
<protein>
    <submittedName>
        <fullName evidence="3">Uncharacterized protein</fullName>
    </submittedName>
</protein>
<name>A0ABU3DM17_9RHOB</name>
<accession>A0ABU3DM17</accession>
<evidence type="ECO:0000313" key="3">
    <source>
        <dbReference type="EMBL" id="MDT0684569.1"/>
    </source>
</evidence>
<keyword evidence="2" id="KW-0812">Transmembrane</keyword>
<proteinExistence type="predicted"/>
<evidence type="ECO:0000256" key="2">
    <source>
        <dbReference type="SAM" id="Phobius"/>
    </source>
</evidence>
<reference evidence="3 4" key="1">
    <citation type="submission" date="2023-09" db="EMBL/GenBank/DDBJ databases">
        <authorList>
            <person name="Rey-Velasco X."/>
        </authorList>
    </citation>
    <scope>NUCLEOTIDE SEQUENCE [LARGE SCALE GENOMIC DNA]</scope>
    <source>
        <strain evidence="3 4">F158</strain>
    </source>
</reference>